<accession>A2DUG5</accession>
<feature type="repeat" description="ANK" evidence="4">
    <location>
        <begin position="121"/>
        <end position="153"/>
    </location>
</feature>
<comment type="similarity">
    <text evidence="1">Belongs to the ankyrin SOCS box (ASB) family.</text>
</comment>
<dbReference type="RefSeq" id="XP_001328226.1">
    <property type="nucleotide sequence ID" value="XM_001328191.1"/>
</dbReference>
<dbReference type="EMBL" id="DS113248">
    <property type="protein sequence ID" value="EAY16003.1"/>
    <property type="molecule type" value="Genomic_DNA"/>
</dbReference>
<dbReference type="VEuPathDB" id="TrichDB:TVAG_262530"/>
<dbReference type="Pfam" id="PF12796">
    <property type="entry name" value="Ank_2"/>
    <property type="match status" value="1"/>
</dbReference>
<dbReference type="PROSITE" id="PS50088">
    <property type="entry name" value="ANK_REPEAT"/>
    <property type="match status" value="3"/>
</dbReference>
<keyword evidence="3 4" id="KW-0040">ANK repeat</keyword>
<dbReference type="Proteomes" id="UP000001542">
    <property type="component" value="Unassembled WGS sequence"/>
</dbReference>
<protein>
    <submittedName>
        <fullName evidence="5">Ankyrin repeat protein, putative</fullName>
    </submittedName>
</protein>
<organism evidence="5 6">
    <name type="scientific">Trichomonas vaginalis (strain ATCC PRA-98 / G3)</name>
    <dbReference type="NCBI Taxonomy" id="412133"/>
    <lineage>
        <taxon>Eukaryota</taxon>
        <taxon>Metamonada</taxon>
        <taxon>Parabasalia</taxon>
        <taxon>Trichomonadida</taxon>
        <taxon>Trichomonadidae</taxon>
        <taxon>Trichomonas</taxon>
    </lineage>
</organism>
<dbReference type="InterPro" id="IPR002110">
    <property type="entry name" value="Ankyrin_rpt"/>
</dbReference>
<reference evidence="5" key="2">
    <citation type="journal article" date="2007" name="Science">
        <title>Draft genome sequence of the sexually transmitted pathogen Trichomonas vaginalis.</title>
        <authorList>
            <person name="Carlton J.M."/>
            <person name="Hirt R.P."/>
            <person name="Silva J.C."/>
            <person name="Delcher A.L."/>
            <person name="Schatz M."/>
            <person name="Zhao Q."/>
            <person name="Wortman J.R."/>
            <person name="Bidwell S.L."/>
            <person name="Alsmark U.C.M."/>
            <person name="Besteiro S."/>
            <person name="Sicheritz-Ponten T."/>
            <person name="Noel C.J."/>
            <person name="Dacks J.B."/>
            <person name="Foster P.G."/>
            <person name="Simillion C."/>
            <person name="Van de Peer Y."/>
            <person name="Miranda-Saavedra D."/>
            <person name="Barton G.J."/>
            <person name="Westrop G.D."/>
            <person name="Mueller S."/>
            <person name="Dessi D."/>
            <person name="Fiori P.L."/>
            <person name="Ren Q."/>
            <person name="Paulsen I."/>
            <person name="Zhang H."/>
            <person name="Bastida-Corcuera F.D."/>
            <person name="Simoes-Barbosa A."/>
            <person name="Brown M.T."/>
            <person name="Hayes R.D."/>
            <person name="Mukherjee M."/>
            <person name="Okumura C.Y."/>
            <person name="Schneider R."/>
            <person name="Smith A.J."/>
            <person name="Vanacova S."/>
            <person name="Villalvazo M."/>
            <person name="Haas B.J."/>
            <person name="Pertea M."/>
            <person name="Feldblyum T.V."/>
            <person name="Utterback T.R."/>
            <person name="Shu C.L."/>
            <person name="Osoegawa K."/>
            <person name="de Jong P.J."/>
            <person name="Hrdy I."/>
            <person name="Horvathova L."/>
            <person name="Zubacova Z."/>
            <person name="Dolezal P."/>
            <person name="Malik S.B."/>
            <person name="Logsdon J.M. Jr."/>
            <person name="Henze K."/>
            <person name="Gupta A."/>
            <person name="Wang C.C."/>
            <person name="Dunne R.L."/>
            <person name="Upcroft J.A."/>
            <person name="Upcroft P."/>
            <person name="White O."/>
            <person name="Salzberg S.L."/>
            <person name="Tang P."/>
            <person name="Chiu C.-H."/>
            <person name="Lee Y.-S."/>
            <person name="Embley T.M."/>
            <person name="Coombs G.H."/>
            <person name="Mottram J.C."/>
            <person name="Tachezy J."/>
            <person name="Fraser-Liggett C.M."/>
            <person name="Johnson P.J."/>
        </authorList>
    </citation>
    <scope>NUCLEOTIDE SEQUENCE [LARGE SCALE GENOMIC DNA]</scope>
    <source>
        <strain evidence="5">G3</strain>
    </source>
</reference>
<feature type="repeat" description="ANK" evidence="4">
    <location>
        <begin position="88"/>
        <end position="120"/>
    </location>
</feature>
<dbReference type="InterPro" id="IPR051573">
    <property type="entry name" value="Ankyrin-SOCS_box_domain"/>
</dbReference>
<dbReference type="InterPro" id="IPR036770">
    <property type="entry name" value="Ankyrin_rpt-contain_sf"/>
</dbReference>
<keyword evidence="6" id="KW-1185">Reference proteome</keyword>
<sequence length="190" mass="21167">MEGILINSNFPIYALYLDVTNDLDTLFVYSPLFKLASLSEYLLSHGANFNAKSERGTTALYYAAMKNNCIIIKNLISLGANVNVREIEGRSPLHYAACGNSKDAIELLINQGANIEAEDIFKLAPLHISVKEDAKEAAEALLSHGANFEASKSCQKFCTKLKNLLCNTCESYFIIYLKKLHFFDQNKISK</sequence>
<evidence type="ECO:0000256" key="4">
    <source>
        <dbReference type="PROSITE-ProRule" id="PRU00023"/>
    </source>
</evidence>
<dbReference type="AlphaFoldDB" id="A2DUG5"/>
<dbReference type="Gene3D" id="1.25.40.20">
    <property type="entry name" value="Ankyrin repeat-containing domain"/>
    <property type="match status" value="2"/>
</dbReference>
<dbReference type="KEGG" id="tva:4774010"/>
<keyword evidence="2" id="KW-0677">Repeat</keyword>
<dbReference type="PROSITE" id="PS50297">
    <property type="entry name" value="ANK_REP_REGION"/>
    <property type="match status" value="2"/>
</dbReference>
<evidence type="ECO:0000256" key="1">
    <source>
        <dbReference type="ARBA" id="ARBA00005949"/>
    </source>
</evidence>
<gene>
    <name evidence="5" type="ORF">TVAG_262530</name>
</gene>
<evidence type="ECO:0000313" key="5">
    <source>
        <dbReference type="EMBL" id="EAY16003.1"/>
    </source>
</evidence>
<dbReference type="VEuPathDB" id="TrichDB:TVAGG3_0595250"/>
<dbReference type="SUPFAM" id="SSF48403">
    <property type="entry name" value="Ankyrin repeat"/>
    <property type="match status" value="1"/>
</dbReference>
<proteinExistence type="inferred from homology"/>
<feature type="repeat" description="ANK" evidence="4">
    <location>
        <begin position="55"/>
        <end position="87"/>
    </location>
</feature>
<dbReference type="PANTHER" id="PTHR24136:SF15">
    <property type="entry name" value="ANK_REP_REGION DOMAIN-CONTAINING PROTEIN"/>
    <property type="match status" value="1"/>
</dbReference>
<dbReference type="SMR" id="A2DUG5"/>
<dbReference type="SMART" id="SM00248">
    <property type="entry name" value="ANK"/>
    <property type="match status" value="4"/>
</dbReference>
<evidence type="ECO:0000256" key="3">
    <source>
        <dbReference type="ARBA" id="ARBA00023043"/>
    </source>
</evidence>
<evidence type="ECO:0000256" key="2">
    <source>
        <dbReference type="ARBA" id="ARBA00022737"/>
    </source>
</evidence>
<dbReference type="PANTHER" id="PTHR24136">
    <property type="entry name" value="SOWAH (DROSOPHILA) HOMOLOG"/>
    <property type="match status" value="1"/>
</dbReference>
<reference evidence="5" key="1">
    <citation type="submission" date="2006-10" db="EMBL/GenBank/DDBJ databases">
        <authorList>
            <person name="Amadeo P."/>
            <person name="Zhao Q."/>
            <person name="Wortman J."/>
            <person name="Fraser-Liggett C."/>
            <person name="Carlton J."/>
        </authorList>
    </citation>
    <scope>NUCLEOTIDE SEQUENCE</scope>
    <source>
        <strain evidence="5">G3</strain>
    </source>
</reference>
<evidence type="ECO:0000313" key="6">
    <source>
        <dbReference type="Proteomes" id="UP000001542"/>
    </source>
</evidence>
<dbReference type="InParanoid" id="A2DUG5"/>
<name>A2DUG5_TRIV3</name>
<dbReference type="OrthoDB" id="20872at2759"/>